<evidence type="ECO:0000256" key="1">
    <source>
        <dbReference type="SAM" id="MobiDB-lite"/>
    </source>
</evidence>
<evidence type="ECO:0000313" key="2">
    <source>
        <dbReference type="EMBL" id="GIY36295.1"/>
    </source>
</evidence>
<proteinExistence type="predicted"/>
<dbReference type="AlphaFoldDB" id="A0AAV4SRB4"/>
<accession>A0AAV4SRB4</accession>
<reference evidence="2 3" key="1">
    <citation type="submission" date="2021-06" db="EMBL/GenBank/DDBJ databases">
        <title>Caerostris extrusa draft genome.</title>
        <authorList>
            <person name="Kono N."/>
            <person name="Arakawa K."/>
        </authorList>
    </citation>
    <scope>NUCLEOTIDE SEQUENCE [LARGE SCALE GENOMIC DNA]</scope>
</reference>
<dbReference type="Proteomes" id="UP001054945">
    <property type="component" value="Unassembled WGS sequence"/>
</dbReference>
<name>A0AAV4SRB4_CAEEX</name>
<dbReference type="EMBL" id="BPLR01010028">
    <property type="protein sequence ID" value="GIY36295.1"/>
    <property type="molecule type" value="Genomic_DNA"/>
</dbReference>
<keyword evidence="3" id="KW-1185">Reference proteome</keyword>
<comment type="caution">
    <text evidence="2">The sequence shown here is derived from an EMBL/GenBank/DDBJ whole genome shotgun (WGS) entry which is preliminary data.</text>
</comment>
<feature type="region of interest" description="Disordered" evidence="1">
    <location>
        <begin position="36"/>
        <end position="58"/>
    </location>
</feature>
<sequence>MSIHFTTSLGTTTNTGLVTFNGKISDATYIKGAPKKETIDDDATPAYKPQGQTEEISEKTVTPVSILQGQTKEIFVETPSPINVPSEEAKRNT</sequence>
<protein>
    <submittedName>
        <fullName evidence="2">Uncharacterized protein</fullName>
    </submittedName>
</protein>
<gene>
    <name evidence="2" type="ORF">CEXT_731471</name>
</gene>
<organism evidence="2 3">
    <name type="scientific">Caerostris extrusa</name>
    <name type="common">Bark spider</name>
    <name type="synonym">Caerostris bankana</name>
    <dbReference type="NCBI Taxonomy" id="172846"/>
    <lineage>
        <taxon>Eukaryota</taxon>
        <taxon>Metazoa</taxon>
        <taxon>Ecdysozoa</taxon>
        <taxon>Arthropoda</taxon>
        <taxon>Chelicerata</taxon>
        <taxon>Arachnida</taxon>
        <taxon>Araneae</taxon>
        <taxon>Araneomorphae</taxon>
        <taxon>Entelegynae</taxon>
        <taxon>Araneoidea</taxon>
        <taxon>Araneidae</taxon>
        <taxon>Caerostris</taxon>
    </lineage>
</organism>
<evidence type="ECO:0000313" key="3">
    <source>
        <dbReference type="Proteomes" id="UP001054945"/>
    </source>
</evidence>